<evidence type="ECO:0000313" key="2">
    <source>
        <dbReference type="Proteomes" id="UP000194499"/>
    </source>
</evidence>
<evidence type="ECO:0000313" key="1">
    <source>
        <dbReference type="EMBL" id="SMD63379.1"/>
    </source>
</evidence>
<dbReference type="AlphaFoldDB" id="A0A1Y5YRA8"/>
<gene>
    <name evidence="1" type="ORF">BACERE00191_00204</name>
</gene>
<protein>
    <submittedName>
        <fullName evidence="1">Uncharacterized protein</fullName>
    </submittedName>
</protein>
<organism evidence="1 2">
    <name type="scientific">Bacillus pacificus</name>
    <dbReference type="NCBI Taxonomy" id="2026187"/>
    <lineage>
        <taxon>Bacteria</taxon>
        <taxon>Bacillati</taxon>
        <taxon>Bacillota</taxon>
        <taxon>Bacilli</taxon>
        <taxon>Bacillales</taxon>
        <taxon>Bacillaceae</taxon>
        <taxon>Bacillus</taxon>
        <taxon>Bacillus cereus group</taxon>
    </lineage>
</organism>
<reference evidence="2" key="1">
    <citation type="submission" date="2017-04" db="EMBL/GenBank/DDBJ databases">
        <authorList>
            <person name="Criscuolo A."/>
        </authorList>
    </citation>
    <scope>NUCLEOTIDE SEQUENCE [LARGE SCALE GENOMIC DNA]</scope>
</reference>
<name>A0A1Y5YRA8_9BACI</name>
<dbReference type="Proteomes" id="UP000194499">
    <property type="component" value="Unassembled WGS sequence"/>
</dbReference>
<dbReference type="RefSeq" id="WP_088106200.1">
    <property type="nucleotide sequence ID" value="NZ_FWZB01000016.1"/>
</dbReference>
<sequence length="455" mass="53183">MNIREQKLFFTRDGFSIWEKICELSTEITYEIINWCLSERLITTLPASKDEYDWFLYKTYLDLKEEEKEQELVAKISQYLEIISVPKSDFNGLLYYFPINKIEINNIYNLLKDLDFEGIDHVNVNLFSLLTTKEDIINIRLTTDKITTYMNHKISQKTHTELRIYPQRDIILQTNFSGYTHTDGEKNEFIAEIHRRIAASQQGSPIKPYNFSDHTLRRLLVINNESMPSRYRFDNGIMKFSVDVKHPMSFLDALCHDDIKYLYDNYPISVVKLNRGEEISLILDGSEGKIMSRLKNLQVIDIDKFISEISVLLRYDYLNHTYEEEMKNLARRRLSVGTIPQREAVIATAKKEIGEVFETAFKDETQVIVKLLQNTFFYCLLEKKIIPFDENTYKLDEKILVYLSKISSLAKEEITQILNFLIKLGADNGNNIESLLERLDTAIPTTQVINYASGL</sequence>
<accession>A0A1Y5YRA8</accession>
<dbReference type="EMBL" id="FWZB01000016">
    <property type="protein sequence ID" value="SMD63379.1"/>
    <property type="molecule type" value="Genomic_DNA"/>
</dbReference>
<proteinExistence type="predicted"/>